<dbReference type="EMBL" id="LKST01000003">
    <property type="protein sequence ID" value="KQB83668.1"/>
    <property type="molecule type" value="Genomic_DNA"/>
</dbReference>
<proteinExistence type="predicted"/>
<keyword evidence="1 4" id="KW-0808">Transferase</keyword>
<dbReference type="Proteomes" id="UP000050517">
    <property type="component" value="Unassembled WGS sequence"/>
</dbReference>
<dbReference type="Pfam" id="PF00583">
    <property type="entry name" value="Acetyltransf_1"/>
    <property type="match status" value="1"/>
</dbReference>
<comment type="caution">
    <text evidence="4">The sequence shown here is derived from an EMBL/GenBank/DDBJ whole genome shotgun (WGS) entry which is preliminary data.</text>
</comment>
<dbReference type="InterPro" id="IPR000182">
    <property type="entry name" value="GNAT_dom"/>
</dbReference>
<protein>
    <submittedName>
        <fullName evidence="4">Putative phosphinothricin acetyltransferase YwnH</fullName>
        <ecNumber evidence="4">2.3.1.183</ecNumber>
    </submittedName>
</protein>
<organism evidence="4 5">
    <name type="scientific">Corynebacterium oculi</name>
    <dbReference type="NCBI Taxonomy" id="1544416"/>
    <lineage>
        <taxon>Bacteria</taxon>
        <taxon>Bacillati</taxon>
        <taxon>Actinomycetota</taxon>
        <taxon>Actinomycetes</taxon>
        <taxon>Mycobacteriales</taxon>
        <taxon>Corynebacteriaceae</taxon>
        <taxon>Corynebacterium</taxon>
    </lineage>
</organism>
<dbReference type="Gene3D" id="3.40.630.30">
    <property type="match status" value="1"/>
</dbReference>
<gene>
    <name evidence="4" type="primary">ywnH</name>
    <name evidence="4" type="ORF">Cocul_01740</name>
</gene>
<evidence type="ECO:0000256" key="1">
    <source>
        <dbReference type="ARBA" id="ARBA00022679"/>
    </source>
</evidence>
<dbReference type="AlphaFoldDB" id="A0A0Q1AA64"/>
<dbReference type="PANTHER" id="PTHR43072:SF23">
    <property type="entry name" value="UPF0039 PROTEIN C11D3.02C"/>
    <property type="match status" value="1"/>
</dbReference>
<sequence>MAVESVTIVIMSQASFRIRAFEERDFPQVQAIYEHGLDTGHATYERKAPTWEKFRTSKIMETVFVAVEESDDAKVLGWVSAAPVSSRQVFSGVVEDSIYIGPEARGRGIAGALLDHLVDTCTKLGKWAIHSWIFPENEGSAKLHESRGFDKVGTYHHLAKMPYGEMAGQWRDTDVWEKLLPKPEIAVEDLPDN</sequence>
<dbReference type="GO" id="GO:0102971">
    <property type="term" value="F:phosphinothricin N-acetyltransferase activity"/>
    <property type="evidence" value="ECO:0007669"/>
    <property type="project" value="UniProtKB-EC"/>
</dbReference>
<dbReference type="STRING" id="1544416.Cocul_01740"/>
<reference evidence="4 5" key="1">
    <citation type="submission" date="2015-10" db="EMBL/GenBank/DDBJ databases">
        <title>Corynebacteirum lowii and Corynebacterium oculi species nova, derived from human clinical disease and and emended description of Corynebacterium mastiditis.</title>
        <authorList>
            <person name="Bernard K."/>
            <person name="Pacheco A.L."/>
            <person name="Mcdougall C."/>
            <person name="Burtx T."/>
            <person name="Weibe D."/>
            <person name="Tyler S."/>
            <person name="Olson A.B."/>
            <person name="Cnockaert M."/>
            <person name="Eguchi H."/>
            <person name="Kuwahara T."/>
            <person name="Nakayama-Imaohji H."/>
            <person name="Boudewijins M."/>
            <person name="Van Hoecke F."/>
            <person name="Bernier A.-M."/>
            <person name="Vandamme P."/>
        </authorList>
    </citation>
    <scope>NUCLEOTIDE SEQUENCE [LARGE SCALE GENOMIC DNA]</scope>
    <source>
        <strain evidence="4 5">NML 130210</strain>
    </source>
</reference>
<dbReference type="CDD" id="cd04301">
    <property type="entry name" value="NAT_SF"/>
    <property type="match status" value="1"/>
</dbReference>
<dbReference type="EC" id="2.3.1.183" evidence="4"/>
<dbReference type="InterPro" id="IPR016181">
    <property type="entry name" value="Acyl_CoA_acyltransferase"/>
</dbReference>
<keyword evidence="5" id="KW-1185">Reference proteome</keyword>
<accession>A0A0Q1AA64</accession>
<evidence type="ECO:0000259" key="3">
    <source>
        <dbReference type="PROSITE" id="PS51186"/>
    </source>
</evidence>
<evidence type="ECO:0000256" key="2">
    <source>
        <dbReference type="ARBA" id="ARBA00023315"/>
    </source>
</evidence>
<dbReference type="PROSITE" id="PS51186">
    <property type="entry name" value="GNAT"/>
    <property type="match status" value="1"/>
</dbReference>
<dbReference type="PANTHER" id="PTHR43072">
    <property type="entry name" value="N-ACETYLTRANSFERASE"/>
    <property type="match status" value="1"/>
</dbReference>
<dbReference type="PATRIC" id="fig|1544416.3.peg.1738"/>
<dbReference type="SUPFAM" id="SSF55729">
    <property type="entry name" value="Acyl-CoA N-acyltransferases (Nat)"/>
    <property type="match status" value="1"/>
</dbReference>
<evidence type="ECO:0000313" key="5">
    <source>
        <dbReference type="Proteomes" id="UP000050517"/>
    </source>
</evidence>
<feature type="domain" description="N-acetyltransferase" evidence="3">
    <location>
        <begin position="16"/>
        <end position="181"/>
    </location>
</feature>
<keyword evidence="2 4" id="KW-0012">Acyltransferase</keyword>
<name>A0A0Q1AA64_9CORY</name>
<evidence type="ECO:0000313" key="4">
    <source>
        <dbReference type="EMBL" id="KQB83668.1"/>
    </source>
</evidence>